<proteinExistence type="predicted"/>
<feature type="region of interest" description="Disordered" evidence="1">
    <location>
        <begin position="2489"/>
        <end position="2529"/>
    </location>
</feature>
<name>A0A3A2ZVM2_9EURO</name>
<feature type="domain" description="FMP27 WPPW motif-containing RBG unit" evidence="5">
    <location>
        <begin position="1653"/>
        <end position="2155"/>
    </location>
</feature>
<accession>A0A3A2ZVM2</accession>
<feature type="domain" description="FMP27 SW motif-containing RBG unit" evidence="4">
    <location>
        <begin position="1128"/>
        <end position="1230"/>
    </location>
</feature>
<dbReference type="SMART" id="SM01215">
    <property type="entry name" value="Fmp27_SW"/>
    <property type="match status" value="1"/>
</dbReference>
<feature type="region of interest" description="Disordered" evidence="1">
    <location>
        <begin position="1977"/>
        <end position="2006"/>
    </location>
</feature>
<reference evidence="7" key="1">
    <citation type="submission" date="2017-02" db="EMBL/GenBank/DDBJ databases">
        <authorList>
            <person name="Tafer H."/>
            <person name="Lopandic K."/>
        </authorList>
    </citation>
    <scope>NUCLEOTIDE SEQUENCE [LARGE SCALE GENOMIC DNA]</scope>
    <source>
        <strain evidence="7">CBS 366.77</strain>
    </source>
</reference>
<dbReference type="InterPro" id="IPR019449">
    <property type="entry name" value="FMP27_WPPW_RBG"/>
</dbReference>
<feature type="region of interest" description="Disordered" evidence="1">
    <location>
        <begin position="1872"/>
        <end position="1905"/>
    </location>
</feature>
<evidence type="ECO:0008006" key="8">
    <source>
        <dbReference type="Google" id="ProtNLM"/>
    </source>
</evidence>
<keyword evidence="7" id="KW-1185">Reference proteome</keyword>
<evidence type="ECO:0000256" key="1">
    <source>
        <dbReference type="SAM" id="MobiDB-lite"/>
    </source>
</evidence>
<feature type="compositionally biased region" description="Basic and acidic residues" evidence="1">
    <location>
        <begin position="2605"/>
        <end position="2615"/>
    </location>
</feature>
<dbReference type="STRING" id="2070753.A0A3A2ZVM2"/>
<evidence type="ECO:0000259" key="3">
    <source>
        <dbReference type="SMART" id="SM01214"/>
    </source>
</evidence>
<protein>
    <recommendedName>
        <fullName evidence="8">Mitochondrial protein from FMP27-domain-containing protein</fullName>
    </recommendedName>
</protein>
<feature type="compositionally biased region" description="Polar residues" evidence="1">
    <location>
        <begin position="1883"/>
        <end position="1898"/>
    </location>
</feature>
<evidence type="ECO:0000313" key="7">
    <source>
        <dbReference type="Proteomes" id="UP000266188"/>
    </source>
</evidence>
<evidence type="ECO:0000256" key="2">
    <source>
        <dbReference type="SAM" id="Phobius"/>
    </source>
</evidence>
<keyword evidence="2" id="KW-0472">Membrane</keyword>
<feature type="compositionally biased region" description="Basic and acidic residues" evidence="1">
    <location>
        <begin position="1872"/>
        <end position="1882"/>
    </location>
</feature>
<feature type="compositionally biased region" description="Basic and acidic residues" evidence="1">
    <location>
        <begin position="2799"/>
        <end position="2823"/>
    </location>
</feature>
<dbReference type="SMART" id="SM01214">
    <property type="entry name" value="Fmp27_GFWDK"/>
    <property type="match status" value="1"/>
</dbReference>
<dbReference type="EMBL" id="MVGC01000124">
    <property type="protein sequence ID" value="RJE23364.1"/>
    <property type="molecule type" value="Genomic_DNA"/>
</dbReference>
<organism evidence="6 7">
    <name type="scientific">Aspergillus sclerotialis</name>
    <dbReference type="NCBI Taxonomy" id="2070753"/>
    <lineage>
        <taxon>Eukaryota</taxon>
        <taxon>Fungi</taxon>
        <taxon>Dikarya</taxon>
        <taxon>Ascomycota</taxon>
        <taxon>Pezizomycotina</taxon>
        <taxon>Eurotiomycetes</taxon>
        <taxon>Eurotiomycetidae</taxon>
        <taxon>Eurotiales</taxon>
        <taxon>Aspergillaceae</taxon>
        <taxon>Aspergillus</taxon>
        <taxon>Aspergillus subgen. Polypaecilum</taxon>
    </lineage>
</organism>
<dbReference type="PANTHER" id="PTHR15678:SF6">
    <property type="entry name" value="BRIDGE-LIKE LIPID TRANSFER PROTEIN FAMILY MEMBER 2"/>
    <property type="match status" value="1"/>
</dbReference>
<feature type="transmembrane region" description="Helical" evidence="2">
    <location>
        <begin position="6"/>
        <end position="27"/>
    </location>
</feature>
<gene>
    <name evidence="6" type="ORF">PHISCL_04306</name>
</gene>
<evidence type="ECO:0000313" key="6">
    <source>
        <dbReference type="EMBL" id="RJE23364.1"/>
    </source>
</evidence>
<evidence type="ECO:0000259" key="5">
    <source>
        <dbReference type="SMART" id="SM01216"/>
    </source>
</evidence>
<feature type="compositionally biased region" description="Polar residues" evidence="1">
    <location>
        <begin position="2506"/>
        <end position="2526"/>
    </location>
</feature>
<feature type="compositionally biased region" description="Basic residues" evidence="1">
    <location>
        <begin position="1060"/>
        <end position="1072"/>
    </location>
</feature>
<dbReference type="PANTHER" id="PTHR15678">
    <property type="entry name" value="ANTIGEN MLAA-22-RELATED"/>
    <property type="match status" value="1"/>
</dbReference>
<dbReference type="InterPro" id="IPR045167">
    <property type="entry name" value="Hobbit"/>
</dbReference>
<feature type="compositionally biased region" description="Basic and acidic residues" evidence="1">
    <location>
        <begin position="2625"/>
        <end position="2634"/>
    </location>
</feature>
<feature type="compositionally biased region" description="Polar residues" evidence="1">
    <location>
        <begin position="2837"/>
        <end position="2847"/>
    </location>
</feature>
<evidence type="ECO:0000259" key="4">
    <source>
        <dbReference type="SMART" id="SM01215"/>
    </source>
</evidence>
<feature type="region of interest" description="Disordered" evidence="1">
    <location>
        <begin position="1056"/>
        <end position="1110"/>
    </location>
</feature>
<feature type="region of interest" description="Disordered" evidence="1">
    <location>
        <begin position="2601"/>
        <end position="2634"/>
    </location>
</feature>
<dbReference type="SMART" id="SM01216">
    <property type="entry name" value="Fmp27_WPPW"/>
    <property type="match status" value="1"/>
</dbReference>
<feature type="region of interest" description="Disordered" evidence="1">
    <location>
        <begin position="91"/>
        <end position="132"/>
    </location>
</feature>
<feature type="region of interest" description="Disordered" evidence="1">
    <location>
        <begin position="701"/>
        <end position="737"/>
    </location>
</feature>
<feature type="domain" description="FMP27/BLTP2/Hobbit GFWDK motif-containing RBG unit" evidence="3">
    <location>
        <begin position="1248"/>
        <end position="1407"/>
    </location>
</feature>
<feature type="compositionally biased region" description="Polar residues" evidence="1">
    <location>
        <begin position="2028"/>
        <end position="2037"/>
    </location>
</feature>
<comment type="caution">
    <text evidence="6">The sequence shown here is derived from an EMBL/GenBank/DDBJ whole genome shotgun (WGS) entry which is preliminary data.</text>
</comment>
<feature type="region of interest" description="Disordered" evidence="1">
    <location>
        <begin position="2754"/>
        <end position="2869"/>
    </location>
</feature>
<keyword evidence="2" id="KW-1133">Transmembrane helix</keyword>
<dbReference type="OrthoDB" id="1562405at2759"/>
<dbReference type="Pfam" id="PF10344">
    <property type="entry name" value="Hobbit"/>
    <property type="match status" value="1"/>
</dbReference>
<sequence length="2869" mass="326263">MTLFSPTTILVGFLLLYLSSFLIFAIVRIATGISIQRIGYFSLRRIAYTPREGIHIELRGLGLSLHPPSFAQPTWISLRLTEPKITLDPAALGKGKHGTDKQEVPETEVTSEEPNAHEEGENGRQVPSHPRSKTWRALTVIKERVKRLHRQISWLALVDVVAVNAAVRFHDAGQVHIGSLSLAVDTRRKMVERGKVYSRRKDASHEQRPAEWIMNVQNILLAVDGREPTELLDNVGVNIHGSVYKGLEGLRDAAVSVKFGRMHIPYDDLRTLLHRVKQSRPFSKEPVETSFDDEISFADFVEELDKPGSRDDALVQTVADSKEFASSLLRGIQEIQIALSFFRLSRPIRSLSTAKNSVYLNVVSHELGIDLHRMDQKSPAHRMYFQRDDVAHQALLAAISLSVSLDDTSGETDNVLYIPMATTTIKTTLPSKTVSTVDNHNAEERNTNVLFANLVMTSPSLDLEPQHVSRLLGLVQAQASSRRKKRDNHHLISRLLPKASIKLSVHEPVVRFILPISSSESAENDYNLLISSISSISLDIESSHLSEGGVHYSLSSVYRIASPKLYYQTPSGVKHNILTSESLELKAVLNASPEVCVVASGVLNTCSAHMVNGEVNRGIRQVVEQFRAQMQPKQRMRFPFEERKPSALRRIPPWLLRFQFEATGFSLEIAGVDSTVSELSRGVSLQLQSWTADYRAQKSEPSVAVARRRTPSHSTVGDESFKFPPTSPPKATQHGATDGRRLALHVRGFEGFVIESDDYLEPEAFFSLPRFEVALSTTSDRLGPVCHINSVIKGVYLQYSLYRYYCLGVAITVIQDAFMQNPPGVANQPHTSGDMSGSEDFSMPLPYSPMQKEELITTDMRATAIQIKTFLPADPPMMIQIYGLTAGFHRLSSPYARAHLVRLHAEAPKLKGVWARIISMNNARLDLRKIKLKQGHNLVEEKSVDLWADFIRLGVPHHMVMHRIFDNVINTSKALKQLHYRFKNRSEAFVSERAPEDPKVVPKVSLRSKALLFELEDDAFEWKLGCIYRTGLLEQSQRLAREEAFKLKLQKIRESDQRRTSSKLRAKSSHRTLRSERTSHDTRRSQSADGRRQRPDPSDLDRGRGRKYRYDTEGAANLSSDYKVSADNAWFKLQEHNARTWKEKIDASMRFQGTSMKEIRNLFSGADEPPEDVKETETILSIPNRPGLMSALISDITLVVDKPAFPLDDYATYIHKIGKGMPMSMKYGLLIPMSIQLDMGEARVNLRDYPLDLLHIPTLRPGQSPRLPSWSLRTNFVIAEEFRDHKSARQVKLELVPSSSLPGGTTSPPYEIHVWRSVSPVKTYSDPIFEINTSLPTSISWGMSYQPVIQDMMKIIEGFTKTEIDPSERVGFWDKIRLSFHSRIRVIWKEDGDVHLRLKGSRDPYVVTGFGAGFVMCWRKDVKWDIHTSDNPMEFMSVTSGEYVLAVPDYNNEARYAAEVTSHEPDSTSTSSDIRNAAHFKKVVMKLSGDVKWVAGLVFERNVDETIRSFQFRPHYEVVLQNPKFVNPSQREDYDAYRGFRSNHIHLSVAVVAPESRNWAVDNIQPSASYNTVHLTPRFFTHFFNWWSLFSGVMSLPVRQGPLWPGITKTSKKFNRHLATVKYKLLLAPLFVAHIYKHKDREDYAEDVVTATGLKARGRLKQTKASAMRINQTQLDLQAADFRAVSASIEGTNPDDVENNTNDIISTFQQPVPSVDLSRFAIPDQNLDWIDMDDFVELDWILPQESNPRTQILPLAFTPRSTYFRQTDHGQFDPDETGFSSFGDEPTHECVMSESNEPRRVQMELIRDRLATVETQIRDYDRAIGQQEVRMNEKVDYDHDLKTQHEVFVRQAESLARRRNFLTAGLRRLERQLAREERRKPDNYQSDSSRTGADSDSANDNKEADFDGLYASTDDDFASDFNNRFMIHNVQLKWNNSLRNIILRYSHQVSQRRGFVYYMSRRAVKFILDIVDEQSKNKQKHGKMFKDPSRRASDDRAPADNDADSVEDRIEQLLNDAKRYVNADDQDATNSANLAQSRSDDSSENISPEFTPQNSYHLRLIAPQIQLQSEKNQKSVVLVAAKGMQLKVVSIMDKERVSDDISGLVQRRFSLEMDGAQFFVATQKKLMAHLQFYTGNKYGNSPGSAWPPWLTLEAMFDFELNPFGFSRIVQKTSASLRYDKYNNLRLKYNEEVSKGHSGHHRNPECQEARMDQISVDFPHFRAICDSAEYYSMYIIVLDLLLYSEPLEKVRNERLEKIMLTSDFSDLRGAPEMVFKLQSRIRQLEEIKEHFQINAKYLDKRGWEDRLSLERQLTQSEDELFFMMKAITTSQRRTEPTMSGANGVLRWNISASEVVWHLMKEQSEPLVEFQLRNAEYDRTDNSDGSNHNMVAIERLYGLNLLPEAVYPEIIVPYLDVARKADGPTNYMLRVKWHMLEAVGGIPVLDDFEVSLFPLKIQLERELGQKVFEYMFPNVGSSAFENGGFSPLIIKNMKPAGGEEDGEDAENTDQTSSPYESGSIETDDQQSLKGPGSIELRLQPTLSLSDGGNAQSQLRNFKGLAMTPIHKESNRPGLSHQNTRLTTRPATAAPLSKKRSIDSFRMLNKQPTEKTLDEDRRKKSILAKGSRRADKGKEPVDDLSQMMSRASNYMTLAHVKVHDVVLCLSYKGKGDYNIEDLHDFVFRLPVLEYWNKTWSNLDLALRLKKDVIKALISHAPAILGNKFSHRPTKQQQRKYREIASSSQVLPNVDNLANVHSEKSQSLAGSIDSNSEYSESPSRRSFQSNTSPLVQTNSLTSSMQSYREHPMSDSRSATEVDVDSRWEQSRRYVNPPGRPMTSGRGFTTAESSNLNDDDDESHKTTIRNFGKRFMRK</sequence>
<keyword evidence="2" id="KW-0812">Transmembrane</keyword>
<dbReference type="InterPro" id="IPR019441">
    <property type="entry name" value="FMP27/BLTP2/Hobbit_GFWDK_RBG"/>
</dbReference>
<dbReference type="InterPro" id="IPR019415">
    <property type="entry name" value="FMP27_SW_RBG"/>
</dbReference>
<feature type="compositionally biased region" description="Basic and acidic residues" evidence="1">
    <location>
        <begin position="1073"/>
        <end position="1110"/>
    </location>
</feature>
<feature type="compositionally biased region" description="Basic and acidic residues" evidence="1">
    <location>
        <begin position="1984"/>
        <end position="1999"/>
    </location>
</feature>
<dbReference type="Proteomes" id="UP000266188">
    <property type="component" value="Unassembled WGS sequence"/>
</dbReference>
<feature type="compositionally biased region" description="Polar residues" evidence="1">
    <location>
        <begin position="2757"/>
        <end position="2798"/>
    </location>
</feature>
<feature type="compositionally biased region" description="Acidic residues" evidence="1">
    <location>
        <begin position="2496"/>
        <end position="2505"/>
    </location>
</feature>
<feature type="region of interest" description="Disordered" evidence="1">
    <location>
        <begin position="2021"/>
        <end position="2051"/>
    </location>
</feature>